<protein>
    <submittedName>
        <fullName evidence="1">Uncharacterized protein</fullName>
    </submittedName>
</protein>
<evidence type="ECO:0000313" key="1">
    <source>
        <dbReference type="EMBL" id="WMV19621.1"/>
    </source>
</evidence>
<dbReference type="Proteomes" id="UP001234989">
    <property type="component" value="Chromosome 3"/>
</dbReference>
<sequence>MDRRRTHGPSCKSVVHVSKLPQNSAKNSAKCRPTVGPTVCRLGHGPWFVSMDRHP</sequence>
<evidence type="ECO:0000313" key="2">
    <source>
        <dbReference type="Proteomes" id="UP001234989"/>
    </source>
</evidence>
<name>A0AAF0QAA8_SOLVR</name>
<proteinExistence type="predicted"/>
<dbReference type="AlphaFoldDB" id="A0AAF0QAA8"/>
<keyword evidence="2" id="KW-1185">Reference proteome</keyword>
<accession>A0AAF0QAA8</accession>
<organism evidence="1 2">
    <name type="scientific">Solanum verrucosum</name>
    <dbReference type="NCBI Taxonomy" id="315347"/>
    <lineage>
        <taxon>Eukaryota</taxon>
        <taxon>Viridiplantae</taxon>
        <taxon>Streptophyta</taxon>
        <taxon>Embryophyta</taxon>
        <taxon>Tracheophyta</taxon>
        <taxon>Spermatophyta</taxon>
        <taxon>Magnoliopsida</taxon>
        <taxon>eudicotyledons</taxon>
        <taxon>Gunneridae</taxon>
        <taxon>Pentapetalae</taxon>
        <taxon>asterids</taxon>
        <taxon>lamiids</taxon>
        <taxon>Solanales</taxon>
        <taxon>Solanaceae</taxon>
        <taxon>Solanoideae</taxon>
        <taxon>Solaneae</taxon>
        <taxon>Solanum</taxon>
    </lineage>
</organism>
<dbReference type="EMBL" id="CP133614">
    <property type="protein sequence ID" value="WMV19621.1"/>
    <property type="molecule type" value="Genomic_DNA"/>
</dbReference>
<reference evidence="1" key="1">
    <citation type="submission" date="2023-08" db="EMBL/GenBank/DDBJ databases">
        <title>A de novo genome assembly of Solanum verrucosum Schlechtendal, a Mexican diploid species geographically isolated from the other diploid A-genome species in potato relatives.</title>
        <authorList>
            <person name="Hosaka K."/>
        </authorList>
    </citation>
    <scope>NUCLEOTIDE SEQUENCE</scope>
    <source>
        <tissue evidence="1">Young leaves</tissue>
    </source>
</reference>
<gene>
    <name evidence="1" type="ORF">MTR67_013006</name>
</gene>